<evidence type="ECO:0000256" key="6">
    <source>
        <dbReference type="ARBA" id="ARBA00022840"/>
    </source>
</evidence>
<dbReference type="InterPro" id="IPR059000">
    <property type="entry name" value="ATPase_P-type_domA"/>
</dbReference>
<dbReference type="GO" id="GO:0043682">
    <property type="term" value="F:P-type divalent copper transporter activity"/>
    <property type="evidence" value="ECO:0007669"/>
    <property type="project" value="TreeGrafter"/>
</dbReference>
<dbReference type="InterPro" id="IPR044492">
    <property type="entry name" value="P_typ_ATPase_HD_dom"/>
</dbReference>
<comment type="subcellular location">
    <subcellularLocation>
        <location evidence="1">Endomembrane system</location>
        <topology evidence="1">Multi-pass membrane protein</topology>
    </subcellularLocation>
</comment>
<keyword evidence="7" id="KW-1278">Translocase</keyword>
<feature type="transmembrane region" description="Helical" evidence="11">
    <location>
        <begin position="320"/>
        <end position="338"/>
    </location>
</feature>
<dbReference type="PATRIC" id="fig|1227490.4.peg.1311"/>
<dbReference type="SFLD" id="SFLDG00002">
    <property type="entry name" value="C1.7:_P-type_atpase_like"/>
    <property type="match status" value="1"/>
</dbReference>
<evidence type="ECO:0000256" key="5">
    <source>
        <dbReference type="ARBA" id="ARBA00022741"/>
    </source>
</evidence>
<feature type="transmembrane region" description="Helical" evidence="11">
    <location>
        <begin position="893"/>
        <end position="915"/>
    </location>
</feature>
<feature type="transmembrane region" description="Helical" evidence="11">
    <location>
        <begin position="344"/>
        <end position="364"/>
    </location>
</feature>
<keyword evidence="4" id="KW-0479">Metal-binding</keyword>
<dbReference type="InterPro" id="IPR018303">
    <property type="entry name" value="ATPase_P-typ_P_site"/>
</dbReference>
<evidence type="ECO:0000259" key="12">
    <source>
        <dbReference type="PROSITE" id="PS50846"/>
    </source>
</evidence>
<feature type="transmembrane region" description="Helical" evidence="11">
    <location>
        <begin position="280"/>
        <end position="299"/>
    </location>
</feature>
<dbReference type="PANTHER" id="PTHR43520">
    <property type="entry name" value="ATP7, ISOFORM B"/>
    <property type="match status" value="1"/>
</dbReference>
<dbReference type="Pfam" id="PF00403">
    <property type="entry name" value="HMA"/>
    <property type="match status" value="1"/>
</dbReference>
<evidence type="ECO:0000256" key="10">
    <source>
        <dbReference type="SAM" id="MobiDB-lite"/>
    </source>
</evidence>
<dbReference type="Pfam" id="PF00122">
    <property type="entry name" value="E1-E2_ATPase"/>
    <property type="match status" value="1"/>
</dbReference>
<dbReference type="PROSITE" id="PS01229">
    <property type="entry name" value="COF_2"/>
    <property type="match status" value="1"/>
</dbReference>
<dbReference type="EMBL" id="AOIQ01000011">
    <property type="protein sequence ID" value="ELZ11673.1"/>
    <property type="molecule type" value="Genomic_DNA"/>
</dbReference>
<keyword evidence="8 11" id="KW-1133">Transmembrane helix</keyword>
<feature type="compositionally biased region" description="Low complexity" evidence="10">
    <location>
        <begin position="197"/>
        <end position="212"/>
    </location>
</feature>
<feature type="compositionally biased region" description="Basic and acidic residues" evidence="10">
    <location>
        <begin position="168"/>
        <end position="194"/>
    </location>
</feature>
<feature type="transmembrane region" description="Helical" evidence="11">
    <location>
        <begin position="525"/>
        <end position="549"/>
    </location>
</feature>
<dbReference type="SUPFAM" id="SSF56784">
    <property type="entry name" value="HAD-like"/>
    <property type="match status" value="1"/>
</dbReference>
<protein>
    <submittedName>
        <fullName evidence="13">Heavy metal translocating P-type ATPase</fullName>
    </submittedName>
</protein>
<dbReference type="InterPro" id="IPR036163">
    <property type="entry name" value="HMA_dom_sf"/>
</dbReference>
<evidence type="ECO:0000313" key="13">
    <source>
        <dbReference type="EMBL" id="ELZ11673.1"/>
    </source>
</evidence>
<feature type="transmembrane region" description="Helical" evidence="11">
    <location>
        <begin position="869"/>
        <end position="887"/>
    </location>
</feature>
<dbReference type="InterPro" id="IPR023299">
    <property type="entry name" value="ATPase_P-typ_cyto_dom_N"/>
</dbReference>
<feature type="domain" description="HMA" evidence="12">
    <location>
        <begin position="102"/>
        <end position="168"/>
    </location>
</feature>
<evidence type="ECO:0000256" key="4">
    <source>
        <dbReference type="ARBA" id="ARBA00022723"/>
    </source>
</evidence>
<keyword evidence="9 11" id="KW-0472">Membrane</keyword>
<keyword evidence="6" id="KW-0067">ATP-binding</keyword>
<feature type="transmembrane region" description="Helical" evidence="11">
    <location>
        <begin position="237"/>
        <end position="260"/>
    </location>
</feature>
<evidence type="ECO:0000256" key="9">
    <source>
        <dbReference type="ARBA" id="ARBA00023136"/>
    </source>
</evidence>
<keyword evidence="14" id="KW-1185">Reference proteome</keyword>
<dbReference type="PRINTS" id="PR00119">
    <property type="entry name" value="CATATPASE"/>
</dbReference>
<dbReference type="STRING" id="1227490.C479_06447"/>
<evidence type="ECO:0000313" key="14">
    <source>
        <dbReference type="Proteomes" id="UP000011560"/>
    </source>
</evidence>
<evidence type="ECO:0000256" key="3">
    <source>
        <dbReference type="ARBA" id="ARBA00022692"/>
    </source>
</evidence>
<dbReference type="InterPro" id="IPR006121">
    <property type="entry name" value="HMA_dom"/>
</dbReference>
<dbReference type="NCBIfam" id="TIGR01494">
    <property type="entry name" value="ATPase_P-type"/>
    <property type="match status" value="2"/>
</dbReference>
<evidence type="ECO:0000256" key="8">
    <source>
        <dbReference type="ARBA" id="ARBA00022989"/>
    </source>
</evidence>
<dbReference type="SUPFAM" id="SSF55008">
    <property type="entry name" value="HMA, heavy metal-associated domain"/>
    <property type="match status" value="1"/>
</dbReference>
<dbReference type="InterPro" id="IPR036412">
    <property type="entry name" value="HAD-like_sf"/>
</dbReference>
<keyword evidence="5" id="KW-0547">Nucleotide-binding</keyword>
<dbReference type="GO" id="GO:0016887">
    <property type="term" value="F:ATP hydrolysis activity"/>
    <property type="evidence" value="ECO:0007669"/>
    <property type="project" value="InterPro"/>
</dbReference>
<feature type="region of interest" description="Disordered" evidence="10">
    <location>
        <begin position="1"/>
        <end position="102"/>
    </location>
</feature>
<dbReference type="Gene3D" id="3.30.70.100">
    <property type="match status" value="1"/>
</dbReference>
<comment type="similarity">
    <text evidence="2">Belongs to the cation transport ATPase (P-type) (TC 3.A.3) family. Type IB subfamily.</text>
</comment>
<dbReference type="GO" id="GO:0005507">
    <property type="term" value="F:copper ion binding"/>
    <property type="evidence" value="ECO:0007669"/>
    <property type="project" value="TreeGrafter"/>
</dbReference>
<organism evidence="13 14">
    <name type="scientific">Halovivax asiaticus JCM 14624</name>
    <dbReference type="NCBI Taxonomy" id="1227490"/>
    <lineage>
        <taxon>Archaea</taxon>
        <taxon>Methanobacteriati</taxon>
        <taxon>Methanobacteriota</taxon>
        <taxon>Stenosarchaea group</taxon>
        <taxon>Halobacteria</taxon>
        <taxon>Halobacteriales</taxon>
        <taxon>Natrialbaceae</taxon>
        <taxon>Halovivax</taxon>
    </lineage>
</organism>
<dbReference type="SFLD" id="SFLDF00027">
    <property type="entry name" value="p-type_atpase"/>
    <property type="match status" value="1"/>
</dbReference>
<dbReference type="GO" id="GO:0005524">
    <property type="term" value="F:ATP binding"/>
    <property type="evidence" value="ECO:0007669"/>
    <property type="project" value="UniProtKB-KW"/>
</dbReference>
<dbReference type="GO" id="GO:0055070">
    <property type="term" value="P:copper ion homeostasis"/>
    <property type="evidence" value="ECO:0007669"/>
    <property type="project" value="TreeGrafter"/>
</dbReference>
<evidence type="ECO:0000256" key="11">
    <source>
        <dbReference type="SAM" id="Phobius"/>
    </source>
</evidence>
<evidence type="ECO:0000256" key="2">
    <source>
        <dbReference type="ARBA" id="ARBA00006024"/>
    </source>
</evidence>
<proteinExistence type="inferred from homology"/>
<dbReference type="NCBIfam" id="TIGR01525">
    <property type="entry name" value="ATPase-IB_hvy"/>
    <property type="match status" value="1"/>
</dbReference>
<name>M0BN03_9EURY</name>
<evidence type="ECO:0000256" key="1">
    <source>
        <dbReference type="ARBA" id="ARBA00004127"/>
    </source>
</evidence>
<dbReference type="Gene3D" id="2.70.150.10">
    <property type="entry name" value="Calcium-transporting ATPase, cytoplasmic transduction domain A"/>
    <property type="match status" value="1"/>
</dbReference>
<sequence>MNSGDTGPSRRCSFCGTAVTDDSTNDAYGPTQLHADEDVAEESFCSPGCRRLADALDPAPANRAGDDSGQPTAGSGPDASPVSEVSPDDTDRAPDEPTGDLVRSHFRMDGMHAAHDERYLESVATGIDGVDDASASYVTESVSVDHDPVQVSAEKLAERLTGLGFTAFRRDRQGDQHGRDEHHERNARHERNDPTEASDASAGSDDGSIGADVTGRTHRGREVSGFKKRRADDFLEMRYVVGVVFGSFLLVPYAVLFYPAALADLTGWAALSIFGGSMELDWGVLPLFLGLTGAILYLTGRPLLRGAFLALSLRRANAHLLATLPIVAAYLYGAVAVLTGRFDLYFDLTIVVAATVMGAIYWEATAKRDAASRLTALTRASVAEARRLAPDGSTQVVPTDDLSAGDRILVRQGERIPVDGVLADGGCTVAEALLTGESLPQERTAGDEVVGGSTVTTGSAVVTVGNRSTSRLDGLTRRVWNLQSATHAASDRTDDLAGRLLPLVVGAALLAAAATLLVGDGPIAALRHLLLALLVASPWALAFATPVSVATSLQEAARKGVVVFDETVFGRLRDVDTVVFDKTGTLTTGEMTVRDATGPERVLRAAAALERRAAHPAADAIVEAFLPDAADGSGGGAGTDGAGDDLVSQADGATDESMPTDGTVADGVPTVDAFETVPTGVAGEVAGEPTLVGHPSLFAARGWSIDEAIETRVEAIREAGHLPVVVGQHGRAEGVVAVGDQPREAWAATVESLADRDVDVVVLTGDDAAGADFLTDRDAITAIYADVPPTGKVEAVRRLAAEGRVAMVGDGTNDAPALAAADLGIALGGGTALAADAAALAIADDDLAGVERAFALAARARRRRRGTRWLAFSYNAIAIPAVLVGLASPLVTMAGAVVATGSILAYASYPVGFGWD</sequence>
<dbReference type="SFLD" id="SFLDS00003">
    <property type="entry name" value="Haloacid_Dehalogenase"/>
    <property type="match status" value="1"/>
</dbReference>
<dbReference type="PANTHER" id="PTHR43520:SF8">
    <property type="entry name" value="P-TYPE CU(+) TRANSPORTER"/>
    <property type="match status" value="1"/>
</dbReference>
<dbReference type="PROSITE" id="PS00154">
    <property type="entry name" value="ATPASE_E1_E2"/>
    <property type="match status" value="1"/>
</dbReference>
<feature type="compositionally biased region" description="Gly residues" evidence="10">
    <location>
        <begin position="632"/>
        <end position="641"/>
    </location>
</feature>
<dbReference type="InterPro" id="IPR027256">
    <property type="entry name" value="P-typ_ATPase_IB"/>
</dbReference>
<reference evidence="13 14" key="1">
    <citation type="journal article" date="2014" name="PLoS Genet.">
        <title>Phylogenetically driven sequencing of extremely halophilic archaea reveals strategies for static and dynamic osmo-response.</title>
        <authorList>
            <person name="Becker E.A."/>
            <person name="Seitzer P.M."/>
            <person name="Tritt A."/>
            <person name="Larsen D."/>
            <person name="Krusor M."/>
            <person name="Yao A.I."/>
            <person name="Wu D."/>
            <person name="Madern D."/>
            <person name="Eisen J.A."/>
            <person name="Darling A.E."/>
            <person name="Facciotti M.T."/>
        </authorList>
    </citation>
    <scope>NUCLEOTIDE SEQUENCE [LARGE SCALE GENOMIC DNA]</scope>
    <source>
        <strain evidence="13 14">JCM 14624</strain>
    </source>
</reference>
<feature type="transmembrane region" description="Helical" evidence="11">
    <location>
        <begin position="500"/>
        <end position="519"/>
    </location>
</feature>
<dbReference type="SUPFAM" id="SSF81653">
    <property type="entry name" value="Calcium ATPase, transduction domain A"/>
    <property type="match status" value="1"/>
</dbReference>
<dbReference type="PROSITE" id="PS50846">
    <property type="entry name" value="HMA_2"/>
    <property type="match status" value="1"/>
</dbReference>
<dbReference type="InterPro" id="IPR008250">
    <property type="entry name" value="ATPase_P-typ_transduc_dom_A_sf"/>
</dbReference>
<dbReference type="Proteomes" id="UP000011560">
    <property type="component" value="Unassembled WGS sequence"/>
</dbReference>
<gene>
    <name evidence="13" type="ORF">C479_06447</name>
</gene>
<dbReference type="AlphaFoldDB" id="M0BN03"/>
<dbReference type="GO" id="GO:0012505">
    <property type="term" value="C:endomembrane system"/>
    <property type="evidence" value="ECO:0007669"/>
    <property type="project" value="UniProtKB-SubCell"/>
</dbReference>
<dbReference type="OrthoDB" id="8588at2157"/>
<accession>M0BN03</accession>
<dbReference type="Pfam" id="PF00702">
    <property type="entry name" value="Hydrolase"/>
    <property type="match status" value="1"/>
</dbReference>
<dbReference type="InterPro" id="IPR023214">
    <property type="entry name" value="HAD_sf"/>
</dbReference>
<keyword evidence="3 11" id="KW-0812">Transmembrane</keyword>
<feature type="region of interest" description="Disordered" evidence="10">
    <location>
        <begin position="632"/>
        <end position="668"/>
    </location>
</feature>
<comment type="caution">
    <text evidence="13">The sequence shown here is derived from an EMBL/GenBank/DDBJ whole genome shotgun (WGS) entry which is preliminary data.</text>
</comment>
<dbReference type="InterPro" id="IPR001757">
    <property type="entry name" value="P_typ_ATPase"/>
</dbReference>
<dbReference type="GO" id="GO:0016020">
    <property type="term" value="C:membrane"/>
    <property type="evidence" value="ECO:0007669"/>
    <property type="project" value="InterPro"/>
</dbReference>
<dbReference type="RefSeq" id="WP_007699604.1">
    <property type="nucleotide sequence ID" value="NZ_AOIQ01000011.1"/>
</dbReference>
<evidence type="ECO:0000256" key="7">
    <source>
        <dbReference type="ARBA" id="ARBA00022967"/>
    </source>
</evidence>
<dbReference type="CDD" id="cd00371">
    <property type="entry name" value="HMA"/>
    <property type="match status" value="1"/>
</dbReference>
<dbReference type="Gene3D" id="3.40.50.1000">
    <property type="entry name" value="HAD superfamily/HAD-like"/>
    <property type="match status" value="1"/>
</dbReference>
<dbReference type="Gene3D" id="3.40.1110.10">
    <property type="entry name" value="Calcium-transporting ATPase, cytoplasmic domain N"/>
    <property type="match status" value="1"/>
</dbReference>
<feature type="region of interest" description="Disordered" evidence="10">
    <location>
        <begin position="167"/>
        <end position="216"/>
    </location>
</feature>